<dbReference type="Pfam" id="PF05742">
    <property type="entry name" value="TANGO2"/>
    <property type="match status" value="1"/>
</dbReference>
<dbReference type="EMBL" id="JAAXKX010000001">
    <property type="protein sequence ID" value="NKN31837.1"/>
    <property type="molecule type" value="Genomic_DNA"/>
</dbReference>
<evidence type="ECO:0000313" key="1">
    <source>
        <dbReference type="EMBL" id="NKN31837.1"/>
    </source>
</evidence>
<gene>
    <name evidence="1" type="ORF">HF203_01170</name>
</gene>
<sequence>MCTLVLLHRPGHDWPLLLGANRDELRTRPSRPPGRHWSDRPEVFAGLDLIGEGSWLGVNDHGLVAAVLDRHASLGPQAGKRSRGELVLEALDHAEAVAAAEALADLHPAAYRPFNLVVADPRAAYWLRHDGGERLRVEPIPAGLHMLCAGALDDPADPRIAAQLPRFQAAAVPDPSGADWDAWQRLLVERDAPDGQVPEAALVQCRDDGFVTRSSALLAVPAYPGFGASPHWLHAEFEPHPGAFEVLLPEPPLTPRLN</sequence>
<reference evidence="1 2" key="1">
    <citation type="submission" date="2020-04" db="EMBL/GenBank/DDBJ databases">
        <title>Draft Whole-Genome sequence of Marichromatium bheemlicum DSM 18632, type strain.</title>
        <authorList>
            <person name="Kyndt J.A."/>
            <person name="Meyer T.E."/>
        </authorList>
    </citation>
    <scope>NUCLEOTIDE SEQUENCE [LARGE SCALE GENOMIC DNA]</scope>
    <source>
        <strain evidence="1 2">DSM 18632</strain>
    </source>
</reference>
<name>A0ABX1I2Y1_9GAMM</name>
<keyword evidence="2" id="KW-1185">Reference proteome</keyword>
<dbReference type="RefSeq" id="WP_168665752.1">
    <property type="nucleotide sequence ID" value="NZ_JAAXKX010000001.1"/>
</dbReference>
<dbReference type="PANTHER" id="PTHR17985:SF8">
    <property type="entry name" value="TRANSPORT AND GOLGI ORGANIZATION PROTEIN 2 HOMOLOG"/>
    <property type="match status" value="1"/>
</dbReference>
<comment type="caution">
    <text evidence="1">The sequence shown here is derived from an EMBL/GenBank/DDBJ whole genome shotgun (WGS) entry which is preliminary data.</text>
</comment>
<dbReference type="Proteomes" id="UP000740754">
    <property type="component" value="Unassembled WGS sequence"/>
</dbReference>
<dbReference type="PANTHER" id="PTHR17985">
    <property type="entry name" value="SER/THR-RICH PROTEIN T10 IN DGCR REGION"/>
    <property type="match status" value="1"/>
</dbReference>
<organism evidence="1 2">
    <name type="scientific">Marichromatium bheemlicum</name>
    <dbReference type="NCBI Taxonomy" id="365339"/>
    <lineage>
        <taxon>Bacteria</taxon>
        <taxon>Pseudomonadati</taxon>
        <taxon>Pseudomonadota</taxon>
        <taxon>Gammaproteobacteria</taxon>
        <taxon>Chromatiales</taxon>
        <taxon>Chromatiaceae</taxon>
        <taxon>Marichromatium</taxon>
    </lineage>
</organism>
<proteinExistence type="predicted"/>
<dbReference type="Gene3D" id="3.60.60.10">
    <property type="entry name" value="Penicillin V Acylase, Chain A"/>
    <property type="match status" value="1"/>
</dbReference>
<accession>A0ABX1I2Y1</accession>
<dbReference type="InterPro" id="IPR008551">
    <property type="entry name" value="TANGO2"/>
</dbReference>
<evidence type="ECO:0000313" key="2">
    <source>
        <dbReference type="Proteomes" id="UP000740754"/>
    </source>
</evidence>
<protein>
    <submittedName>
        <fullName evidence="1">NRDE family protein</fullName>
    </submittedName>
</protein>